<dbReference type="EMBL" id="CAMAPB010000018">
    <property type="protein sequence ID" value="CAH9056866.1"/>
    <property type="molecule type" value="Genomic_DNA"/>
</dbReference>
<dbReference type="AlphaFoldDB" id="A0A9W4W3L3"/>
<keyword evidence="2" id="KW-1185">Reference proteome</keyword>
<gene>
    <name evidence="1" type="ORF">PSEHALCIP103_01541</name>
</gene>
<sequence length="124" mass="14575">MSLIEVHKQTQRALRAFVMHHNEINKISSRDYRERMSGVDYAIYSELKKAVESTEEIEFTLRKNVINKSFTTIPTSEYFKNKNARDSFLEKNPEINLSHFSLPRDLFINPLTGDIFKKHGQVRV</sequence>
<dbReference type="Proteomes" id="UP001152447">
    <property type="component" value="Unassembled WGS sequence"/>
</dbReference>
<name>A0A9W4W3L3_PSEHA</name>
<reference evidence="1" key="1">
    <citation type="submission" date="2022-07" db="EMBL/GenBank/DDBJ databases">
        <authorList>
            <person name="Criscuolo A."/>
        </authorList>
    </citation>
    <scope>NUCLEOTIDE SEQUENCE</scope>
    <source>
        <strain evidence="1">CIP103197</strain>
    </source>
</reference>
<organism evidence="1 2">
    <name type="scientific">Pseudoalteromonas haloplanktis</name>
    <name type="common">Alteromonas haloplanktis</name>
    <dbReference type="NCBI Taxonomy" id="228"/>
    <lineage>
        <taxon>Bacteria</taxon>
        <taxon>Pseudomonadati</taxon>
        <taxon>Pseudomonadota</taxon>
        <taxon>Gammaproteobacteria</taxon>
        <taxon>Alteromonadales</taxon>
        <taxon>Pseudoalteromonadaceae</taxon>
        <taxon>Pseudoalteromonas</taxon>
    </lineage>
</organism>
<proteinExistence type="predicted"/>
<evidence type="ECO:0000313" key="2">
    <source>
        <dbReference type="Proteomes" id="UP001152447"/>
    </source>
</evidence>
<accession>A0A9W4W3L3</accession>
<evidence type="ECO:0000313" key="1">
    <source>
        <dbReference type="EMBL" id="CAH9056866.1"/>
    </source>
</evidence>
<protein>
    <submittedName>
        <fullName evidence="1">Uncharacterized protein</fullName>
    </submittedName>
</protein>
<comment type="caution">
    <text evidence="1">The sequence shown here is derived from an EMBL/GenBank/DDBJ whole genome shotgun (WGS) entry which is preliminary data.</text>
</comment>